<organism evidence="1 2">
    <name type="scientific">Rhizobium esperanzae</name>
    <dbReference type="NCBI Taxonomy" id="1967781"/>
    <lineage>
        <taxon>Bacteria</taxon>
        <taxon>Pseudomonadati</taxon>
        <taxon>Pseudomonadota</taxon>
        <taxon>Alphaproteobacteria</taxon>
        <taxon>Hyphomicrobiales</taxon>
        <taxon>Rhizobiaceae</taxon>
        <taxon>Rhizobium/Agrobacterium group</taxon>
        <taxon>Rhizobium</taxon>
    </lineage>
</organism>
<reference evidence="1 2" key="1">
    <citation type="submission" date="2017-03" db="EMBL/GenBank/DDBJ databases">
        <title>Genome of strain Rhizobium sp. CNPSo 668.</title>
        <authorList>
            <person name="Ribeiro R."/>
        </authorList>
    </citation>
    <scope>NUCLEOTIDE SEQUENCE [LARGE SCALE GENOMIC DNA]</scope>
    <source>
        <strain evidence="1 2">CNPSo 668</strain>
    </source>
</reference>
<evidence type="ECO:0000313" key="1">
    <source>
        <dbReference type="EMBL" id="OWO95403.1"/>
    </source>
</evidence>
<dbReference type="AlphaFoldDB" id="A0A246E0W4"/>
<proteinExistence type="predicted"/>
<protein>
    <submittedName>
        <fullName evidence="1">Uncharacterized protein</fullName>
    </submittedName>
</protein>
<comment type="caution">
    <text evidence="1">The sequence shown here is derived from an EMBL/GenBank/DDBJ whole genome shotgun (WGS) entry which is preliminary data.</text>
</comment>
<gene>
    <name evidence="1" type="ORF">B5E41_10000</name>
</gene>
<dbReference type="EMBL" id="MXPU01000005">
    <property type="protein sequence ID" value="OWO95403.1"/>
    <property type="molecule type" value="Genomic_DNA"/>
</dbReference>
<accession>A0A246E0W4</accession>
<evidence type="ECO:0000313" key="2">
    <source>
        <dbReference type="Proteomes" id="UP000197269"/>
    </source>
</evidence>
<name>A0A246E0W4_9HYPH</name>
<dbReference type="Proteomes" id="UP000197269">
    <property type="component" value="Unassembled WGS sequence"/>
</dbReference>
<sequence>MVDIVLSSRFGARPGHGFYIAHDCLLNNRNFTMPAMQKNCFQLFIARYKFAHFRSAPCWIS</sequence>